<evidence type="ECO:0000313" key="2">
    <source>
        <dbReference type="Proteomes" id="UP000774617"/>
    </source>
</evidence>
<organism evidence="1 2">
    <name type="scientific">Macrophomina phaseolina</name>
    <dbReference type="NCBI Taxonomy" id="35725"/>
    <lineage>
        <taxon>Eukaryota</taxon>
        <taxon>Fungi</taxon>
        <taxon>Dikarya</taxon>
        <taxon>Ascomycota</taxon>
        <taxon>Pezizomycotina</taxon>
        <taxon>Dothideomycetes</taxon>
        <taxon>Dothideomycetes incertae sedis</taxon>
        <taxon>Botryosphaeriales</taxon>
        <taxon>Botryosphaeriaceae</taxon>
        <taxon>Macrophomina</taxon>
    </lineage>
</organism>
<keyword evidence="2" id="KW-1185">Reference proteome</keyword>
<gene>
    <name evidence="1" type="ORF">B0J12DRAFT_669408</name>
</gene>
<sequence>MNSLLWSFSIIISPLTQPPLLQRLPAGLFDVAPKLITSVAFSAGELSIKMIHVYLEVNKAYDHTSGVECWLLGL</sequence>
<dbReference type="EMBL" id="JAGTJR010000018">
    <property type="protein sequence ID" value="KAH7046004.1"/>
    <property type="molecule type" value="Genomic_DNA"/>
</dbReference>
<accession>A0ABQ8G953</accession>
<protein>
    <submittedName>
        <fullName evidence="1">Uncharacterized protein</fullName>
    </submittedName>
</protein>
<comment type="caution">
    <text evidence="1">The sequence shown here is derived from an EMBL/GenBank/DDBJ whole genome shotgun (WGS) entry which is preliminary data.</text>
</comment>
<reference evidence="1 2" key="1">
    <citation type="journal article" date="2021" name="Nat. Commun.">
        <title>Genetic determinants of endophytism in the Arabidopsis root mycobiome.</title>
        <authorList>
            <person name="Mesny F."/>
            <person name="Miyauchi S."/>
            <person name="Thiergart T."/>
            <person name="Pickel B."/>
            <person name="Atanasova L."/>
            <person name="Karlsson M."/>
            <person name="Huettel B."/>
            <person name="Barry K.W."/>
            <person name="Haridas S."/>
            <person name="Chen C."/>
            <person name="Bauer D."/>
            <person name="Andreopoulos W."/>
            <person name="Pangilinan J."/>
            <person name="LaButti K."/>
            <person name="Riley R."/>
            <person name="Lipzen A."/>
            <person name="Clum A."/>
            <person name="Drula E."/>
            <person name="Henrissat B."/>
            <person name="Kohler A."/>
            <person name="Grigoriev I.V."/>
            <person name="Martin F.M."/>
            <person name="Hacquard S."/>
        </authorList>
    </citation>
    <scope>NUCLEOTIDE SEQUENCE [LARGE SCALE GENOMIC DNA]</scope>
    <source>
        <strain evidence="1 2">MPI-SDFR-AT-0080</strain>
    </source>
</reference>
<name>A0ABQ8G953_9PEZI</name>
<proteinExistence type="predicted"/>
<dbReference type="Proteomes" id="UP000774617">
    <property type="component" value="Unassembled WGS sequence"/>
</dbReference>
<evidence type="ECO:0000313" key="1">
    <source>
        <dbReference type="EMBL" id="KAH7046004.1"/>
    </source>
</evidence>